<gene>
    <name evidence="2" type="ORF">Bealeia1_00791</name>
</gene>
<sequence length="384" mass="42917">MIKQLTFISLGTTLLFSCDTFAVQSKGWKPMAENEKFVITALHKARKEQKEELRSVRKYAPKIVKDSTPEAFDLSAACTTLDQGSLGSCVINAFSGSVHALQTLDIFKKQGGDLQSLQNKTRAKIFETKVEEEKTDPSVIKVANHETIKQTISDYMKWISSSSLRWVSNASPSHPTYHYSSLKTEISTTSPDIEEIKKTIPFYSRLFGYRDVLGMQGDISDTGTDAGTAFLSYQRGWAYEHTYPYNTVKFTQTPTKDAFTEAALNASKVRVNVSLIDVNSLAPAKIEKVISSGKLVLLAMDLFESFESPSVEKTGIVTIPQNHEKRIGGHEMKIVGYDRKAQTFLVNNSWGPKWGINGFCKVPYEMISNPKYTLELMQIKLASD</sequence>
<dbReference type="Gene3D" id="3.90.70.10">
    <property type="entry name" value="Cysteine proteinases"/>
    <property type="match status" value="1"/>
</dbReference>
<accession>A0ABZ2C2D9</accession>
<dbReference type="CDD" id="cd02619">
    <property type="entry name" value="Peptidase_C1"/>
    <property type="match status" value="1"/>
</dbReference>
<dbReference type="Proteomes" id="UP001330434">
    <property type="component" value="Chromosome"/>
</dbReference>
<protein>
    <submittedName>
        <fullName evidence="2">C1 family peptidase</fullName>
    </submittedName>
</protein>
<dbReference type="EMBL" id="CP133270">
    <property type="protein sequence ID" value="WVX66612.1"/>
    <property type="molecule type" value="Genomic_DNA"/>
</dbReference>
<evidence type="ECO:0000313" key="3">
    <source>
        <dbReference type="Proteomes" id="UP001330434"/>
    </source>
</evidence>
<name>A0ABZ2C2D9_9PROT</name>
<evidence type="ECO:0000313" key="2">
    <source>
        <dbReference type="EMBL" id="WVX66612.1"/>
    </source>
</evidence>
<dbReference type="Pfam" id="PF00112">
    <property type="entry name" value="Peptidase_C1"/>
    <property type="match status" value="1"/>
</dbReference>
<dbReference type="InterPro" id="IPR000668">
    <property type="entry name" value="Peptidase_C1A_C"/>
</dbReference>
<reference evidence="2 3" key="1">
    <citation type="journal article" date="2024" name="Environ. Microbiol.">
        <title>Novel evolutionary insights on the interactions of the Holosporales (Alphaproteobacteria) with eukaryotic hosts from comparative genomics.</title>
        <authorList>
            <person name="Giovannini M."/>
            <person name="Petroni G."/>
            <person name="Castelli M."/>
        </authorList>
    </citation>
    <scope>NUCLEOTIDE SEQUENCE [LARGE SCALE GENOMIC DNA]</scope>
    <source>
        <strain evidence="2 3">US_Bl 15I1</strain>
    </source>
</reference>
<proteinExistence type="predicted"/>
<keyword evidence="3" id="KW-1185">Reference proteome</keyword>
<dbReference type="PROSITE" id="PS51257">
    <property type="entry name" value="PROKAR_LIPOPROTEIN"/>
    <property type="match status" value="1"/>
</dbReference>
<organism evidence="2 3">
    <name type="scientific">Candidatus Bealeia paramacronuclearis</name>
    <dbReference type="NCBI Taxonomy" id="1921001"/>
    <lineage>
        <taxon>Bacteria</taxon>
        <taxon>Pseudomonadati</taxon>
        <taxon>Pseudomonadota</taxon>
        <taxon>Alphaproteobacteria</taxon>
        <taxon>Holosporales</taxon>
        <taxon>Holosporaceae</taxon>
        <taxon>Candidatus Bealeia</taxon>
    </lineage>
</organism>
<dbReference type="SUPFAM" id="SSF54001">
    <property type="entry name" value="Cysteine proteinases"/>
    <property type="match status" value="1"/>
</dbReference>
<feature type="domain" description="Peptidase C1A papain C-terminal" evidence="1">
    <location>
        <begin position="230"/>
        <end position="363"/>
    </location>
</feature>
<dbReference type="InterPro" id="IPR038765">
    <property type="entry name" value="Papain-like_cys_pep_sf"/>
</dbReference>
<dbReference type="RefSeq" id="WP_331255464.1">
    <property type="nucleotide sequence ID" value="NZ_CP133270.1"/>
</dbReference>
<evidence type="ECO:0000259" key="1">
    <source>
        <dbReference type="Pfam" id="PF00112"/>
    </source>
</evidence>